<evidence type="ECO:0000313" key="2">
    <source>
        <dbReference type="Proteomes" id="UP001202961"/>
    </source>
</evidence>
<sequence length="1166" mass="132295">MSNLHSPSDSVLSSSKKTDSTNAVTGQYVSMDNTIWYKIVNSHRMSSFFLTAISSGDHWMFVSSRGALTAGRQNPDSAMFPYYSADKIVDTAGCTGPKTFVRLLQDDGTSVLWEPFSAANSLASDCSQNLYKNWFGSRILFEEINHSLKLAFRYSWTFGEKFGFIRSCELVNLDDRPVQVELTDGLENLLPSGVGKDFQLRYSNLADAYKKSERLSDSSLGIFYLSSIPTDRAEPSEGLLATVAWQHGLDDPTVAISSVQVEEVRRGNGLTAESDIRGKRGAYFISKTLELPSLEPLRWKVIADVNYDHCDVIELHENIVGQNNVASQIEQDITAMEDNLLRIVSASDGRQVGDDRLRAQRHQSNVLFNVMRGGIPANGYRINVVDFCEHVRKANHGVAQRCENILSCLPDTLTMDELQQQVAVTEDADLIRITSEYLPLRFSRRHGDPTRPWNKFSIDLRAEDGTENLSYQGNWRDIFQNWEALSVAYPYFTINMILRFVNASTADGYNPYRITKDGFDWEVPDPDDPWANIGYWGDHQIVYLLRLLQRGQAMTPNRLDECLSGQRCAYANIPYRIRSHEAICRDPQDTIDFDSAGAAEIAQRVERIGGDGKLLWSVNDETVRVNLVEKLLVPALAKLSGFVPEGGIWLNTQRPEWNDANNALVGRGMSVVTACHLRRYLTFLIDWFSSGRDSIPESVLISQSVYQFADRIKQVLGDHADAFDGAINDSRRRQILDELAMAGSDYREGLYDRGIGDHAQEVSLSWLVDLFGRAVRMIDHTIRANRRDDGMYHSYNLLHLEPQIAPISHLYEMLEGQVAVLSSGLLSGSEVVDVLDALRRSKIYREDQQSYMLYPNRQLPRFLNKNLLPQKDAMRSRLLKKLTSENENSIVRQDVHGDFHFHGKFRNVADLNSSLDRLQSRAEYHELVCLERDLLNELFEKTFGHHQFTGRSGTFFGYEGLGSIYWHMVSKLALAVMEHCVNVHEDPEHRDSTMLRRLHTHYREIRDGIGLTKTPLHYGAFPSDPYSHTPEGGGVQQPGMTGQVKEDILSRWDEIGIRIDGGQLRFEPVFFEATEFLKSESVLDYFDVHGHRQQLPIPVGCFAFTLCQVPIVYRRNKLQQVVVHRVGDESIIRDDLVLLPSETDALFARRGEIRQIEVSFDPLLSE</sequence>
<dbReference type="RefSeq" id="WP_250930732.1">
    <property type="nucleotide sequence ID" value="NZ_JAMQBK010000060.1"/>
</dbReference>
<comment type="caution">
    <text evidence="1">The sequence shown here is derived from an EMBL/GenBank/DDBJ whole genome shotgun (WGS) entry which is preliminary data.</text>
</comment>
<evidence type="ECO:0000313" key="1">
    <source>
        <dbReference type="EMBL" id="MCM2373100.1"/>
    </source>
</evidence>
<keyword evidence="2" id="KW-1185">Reference proteome</keyword>
<dbReference type="Proteomes" id="UP001202961">
    <property type="component" value="Unassembled WGS sequence"/>
</dbReference>
<evidence type="ECO:0008006" key="3">
    <source>
        <dbReference type="Google" id="ProtNLM"/>
    </source>
</evidence>
<dbReference type="EMBL" id="JAMQBK010000060">
    <property type="protein sequence ID" value="MCM2373100.1"/>
    <property type="molecule type" value="Genomic_DNA"/>
</dbReference>
<proteinExistence type="predicted"/>
<accession>A0ABT0U840</accession>
<gene>
    <name evidence="1" type="ORF">NB063_21025</name>
</gene>
<reference evidence="1 2" key="1">
    <citation type="journal article" date="2022" name="Syst. Appl. Microbiol.">
        <title>Rhodopirellula aestuarii sp. nov., a novel member of the genus Rhodopirellula isolated from brackish sediments collected in the Tagus River estuary, Portugal.</title>
        <authorList>
            <person name="Vitorino I.R."/>
            <person name="Klimek D."/>
            <person name="Calusinska M."/>
            <person name="Lobo-da-Cunha A."/>
            <person name="Vasconcelos V."/>
            <person name="Lage O.M."/>
        </authorList>
    </citation>
    <scope>NUCLEOTIDE SEQUENCE [LARGE SCALE GENOMIC DNA]</scope>
    <source>
        <strain evidence="1 2">ICT_H3.1</strain>
    </source>
</reference>
<name>A0ABT0U840_9BACT</name>
<protein>
    <recommendedName>
        <fullName evidence="3">Cellobiose phosphorylase</fullName>
    </recommendedName>
</protein>
<organism evidence="1 2">
    <name type="scientific">Aporhodopirellula aestuarii</name>
    <dbReference type="NCBI Taxonomy" id="2950107"/>
    <lineage>
        <taxon>Bacteria</taxon>
        <taxon>Pseudomonadati</taxon>
        <taxon>Planctomycetota</taxon>
        <taxon>Planctomycetia</taxon>
        <taxon>Pirellulales</taxon>
        <taxon>Pirellulaceae</taxon>
        <taxon>Aporhodopirellula</taxon>
    </lineage>
</organism>